<dbReference type="AlphaFoldDB" id="A0A9Q1CKK4"/>
<feature type="chain" id="PRO_5040482359" evidence="1">
    <location>
        <begin position="26"/>
        <end position="416"/>
    </location>
</feature>
<evidence type="ECO:0000313" key="2">
    <source>
        <dbReference type="EMBL" id="KAJ8046415.1"/>
    </source>
</evidence>
<organism evidence="2 3">
    <name type="scientific">Holothuria leucospilota</name>
    <name type="common">Black long sea cucumber</name>
    <name type="synonym">Mertensiothuria leucospilota</name>
    <dbReference type="NCBI Taxonomy" id="206669"/>
    <lineage>
        <taxon>Eukaryota</taxon>
        <taxon>Metazoa</taxon>
        <taxon>Echinodermata</taxon>
        <taxon>Eleutherozoa</taxon>
        <taxon>Echinozoa</taxon>
        <taxon>Holothuroidea</taxon>
        <taxon>Aspidochirotacea</taxon>
        <taxon>Aspidochirotida</taxon>
        <taxon>Holothuriidae</taxon>
        <taxon>Holothuria</taxon>
    </lineage>
</organism>
<comment type="caution">
    <text evidence="2">The sequence shown here is derived from an EMBL/GenBank/DDBJ whole genome shotgun (WGS) entry which is preliminary data.</text>
</comment>
<keyword evidence="3" id="KW-1185">Reference proteome</keyword>
<evidence type="ECO:0000313" key="3">
    <source>
        <dbReference type="Proteomes" id="UP001152320"/>
    </source>
</evidence>
<gene>
    <name evidence="2" type="ORF">HOLleu_05076</name>
</gene>
<dbReference type="Proteomes" id="UP001152320">
    <property type="component" value="Chromosome 2"/>
</dbReference>
<protein>
    <submittedName>
        <fullName evidence="2">Uncharacterized protein</fullName>
    </submittedName>
</protein>
<proteinExistence type="predicted"/>
<name>A0A9Q1CKK4_HOLLE</name>
<sequence>MSIFGWRVFQWIYVVMIVEIPGIYAKCCDTGTIIHHSGNAEWVTDMTNTCECSSESILLGGVSLFTNKPHGYSAVSLAFKFSSRDQRVYKNLCHSNVKILPKSTFETHTTTLPILSNMVSTSRSSFSLSANVTDFQIETQTLRSMATRMTPVSGTSESSNLMEVLHYRNIKKSFLCITPSFRTFPYLGTTTSSLNDVDGMYTTSDEDLFSKSFFSFSKEQTTETFLEEATSKASKSALTPIRLSPIGSTNAAFTYSTLRDIFEISDTGKTSTAASALINYNSGSSQAPSSTANVVDVKTTDNSLSVTSKYTASNTMNTKNSHTAMTNNWYHLSTSSSSLTTFLDGFLESSTSRGKKGTNSVSQKMTTIRNQISTEQEETTVITSPFIPTTLAKSFLTTTMSAITTKNNLQKNSEED</sequence>
<evidence type="ECO:0000256" key="1">
    <source>
        <dbReference type="SAM" id="SignalP"/>
    </source>
</evidence>
<keyword evidence="1" id="KW-0732">Signal</keyword>
<dbReference type="EMBL" id="JAIZAY010000002">
    <property type="protein sequence ID" value="KAJ8046415.1"/>
    <property type="molecule type" value="Genomic_DNA"/>
</dbReference>
<feature type="signal peptide" evidence="1">
    <location>
        <begin position="1"/>
        <end position="25"/>
    </location>
</feature>
<reference evidence="2" key="1">
    <citation type="submission" date="2021-10" db="EMBL/GenBank/DDBJ databases">
        <title>Tropical sea cucumber genome reveals ecological adaptation and Cuvierian tubules defense mechanism.</title>
        <authorList>
            <person name="Chen T."/>
        </authorList>
    </citation>
    <scope>NUCLEOTIDE SEQUENCE</scope>
    <source>
        <strain evidence="2">Nanhai2018</strain>
        <tissue evidence="2">Muscle</tissue>
    </source>
</reference>
<accession>A0A9Q1CKK4</accession>